<feature type="region of interest" description="Disordered" evidence="1">
    <location>
        <begin position="72"/>
        <end position="97"/>
    </location>
</feature>
<dbReference type="AlphaFoldDB" id="A0A5B7GFI6"/>
<organism evidence="2 3">
    <name type="scientific">Portunus trituberculatus</name>
    <name type="common">Swimming crab</name>
    <name type="synonym">Neptunus trituberculatus</name>
    <dbReference type="NCBI Taxonomy" id="210409"/>
    <lineage>
        <taxon>Eukaryota</taxon>
        <taxon>Metazoa</taxon>
        <taxon>Ecdysozoa</taxon>
        <taxon>Arthropoda</taxon>
        <taxon>Crustacea</taxon>
        <taxon>Multicrustacea</taxon>
        <taxon>Malacostraca</taxon>
        <taxon>Eumalacostraca</taxon>
        <taxon>Eucarida</taxon>
        <taxon>Decapoda</taxon>
        <taxon>Pleocyemata</taxon>
        <taxon>Brachyura</taxon>
        <taxon>Eubrachyura</taxon>
        <taxon>Portunoidea</taxon>
        <taxon>Portunidae</taxon>
        <taxon>Portuninae</taxon>
        <taxon>Portunus</taxon>
    </lineage>
</organism>
<keyword evidence="3" id="KW-1185">Reference proteome</keyword>
<feature type="compositionally biased region" description="Basic and acidic residues" evidence="1">
    <location>
        <begin position="83"/>
        <end position="95"/>
    </location>
</feature>
<feature type="compositionally biased region" description="Low complexity" evidence="1">
    <location>
        <begin position="35"/>
        <end position="48"/>
    </location>
</feature>
<dbReference type="Proteomes" id="UP000324222">
    <property type="component" value="Unassembled WGS sequence"/>
</dbReference>
<dbReference type="EMBL" id="VSRR010013826">
    <property type="protein sequence ID" value="MPC56279.1"/>
    <property type="molecule type" value="Genomic_DNA"/>
</dbReference>
<evidence type="ECO:0000256" key="1">
    <source>
        <dbReference type="SAM" id="MobiDB-lite"/>
    </source>
</evidence>
<feature type="region of interest" description="Disordered" evidence="1">
    <location>
        <begin position="1"/>
        <end position="51"/>
    </location>
</feature>
<feature type="region of interest" description="Disordered" evidence="1">
    <location>
        <begin position="123"/>
        <end position="151"/>
    </location>
</feature>
<reference evidence="2 3" key="1">
    <citation type="submission" date="2019-05" db="EMBL/GenBank/DDBJ databases">
        <title>Another draft genome of Portunus trituberculatus and its Hox gene families provides insights of decapod evolution.</title>
        <authorList>
            <person name="Jeong J.-H."/>
            <person name="Song I."/>
            <person name="Kim S."/>
            <person name="Choi T."/>
            <person name="Kim D."/>
            <person name="Ryu S."/>
            <person name="Kim W."/>
        </authorList>
    </citation>
    <scope>NUCLEOTIDE SEQUENCE [LARGE SCALE GENOMIC DNA]</scope>
    <source>
        <tissue evidence="2">Muscle</tissue>
    </source>
</reference>
<evidence type="ECO:0000313" key="3">
    <source>
        <dbReference type="Proteomes" id="UP000324222"/>
    </source>
</evidence>
<name>A0A5B7GFI6_PORTR</name>
<sequence>MLCGRGGEEEESQAGVGLPGKALSAHQREHTRVFARPGRAGQGRSQAGGKEGTTAVVWAAGYCTGWAWEEWEDKEEGEEEEVEERRRTRKSHDMTWDFPPLPSGLRCTLKCLDGIHLCSERSCSGQGQGLKGLSQHGRLAGQEGVKEDRKI</sequence>
<accession>A0A5B7GFI6</accession>
<evidence type="ECO:0000313" key="2">
    <source>
        <dbReference type="EMBL" id="MPC56279.1"/>
    </source>
</evidence>
<comment type="caution">
    <text evidence="2">The sequence shown here is derived from an EMBL/GenBank/DDBJ whole genome shotgun (WGS) entry which is preliminary data.</text>
</comment>
<protein>
    <submittedName>
        <fullName evidence="2">Uncharacterized protein</fullName>
    </submittedName>
</protein>
<proteinExistence type="predicted"/>
<gene>
    <name evidence="2" type="ORF">E2C01_050232</name>
</gene>
<feature type="compositionally biased region" description="Acidic residues" evidence="1">
    <location>
        <begin position="72"/>
        <end position="82"/>
    </location>
</feature>